<dbReference type="Pfam" id="PF12706">
    <property type="entry name" value="Lactamase_B_2"/>
    <property type="match status" value="1"/>
</dbReference>
<dbReference type="Proteomes" id="UP001589818">
    <property type="component" value="Unassembled WGS sequence"/>
</dbReference>
<sequence length="244" mass="27119">MRITVLGPWGAYPKAGDATAGYLVEYDNRSMLVDCGSGVLAQLQNYKPLHDLNSVLISHRHYDHIADLGCFQYACLIDTDLERRSEPVPIYIAEDPDRELPYKSMKGSSIERIFAEERLAEGELEVSFFRTFHEAYCVGMSFEYKGKKLVYTADTCYHESLIRHCADADVLIAETSFYADMKDASKYGHMNAAEVGLLAKEAGVGKVVLTHLPHFGDVAQLASEVAEVYDGEIITAYSGLVITL</sequence>
<dbReference type="InterPro" id="IPR036866">
    <property type="entry name" value="RibonucZ/Hydroxyglut_hydro"/>
</dbReference>
<evidence type="ECO:0000256" key="2">
    <source>
        <dbReference type="ARBA" id="ARBA00034221"/>
    </source>
</evidence>
<evidence type="ECO:0000256" key="1">
    <source>
        <dbReference type="ARBA" id="ARBA00022833"/>
    </source>
</evidence>
<evidence type="ECO:0000313" key="7">
    <source>
        <dbReference type="Proteomes" id="UP001589818"/>
    </source>
</evidence>
<comment type="catalytic activity">
    <reaction evidence="4">
        <text>3',5'-cyclic UMP + H2O = UMP + H(+)</text>
        <dbReference type="Rhea" id="RHEA:70575"/>
        <dbReference type="ChEBI" id="CHEBI:15377"/>
        <dbReference type="ChEBI" id="CHEBI:15378"/>
        <dbReference type="ChEBI" id="CHEBI:57865"/>
        <dbReference type="ChEBI" id="CHEBI:184387"/>
    </reaction>
    <physiologicalReaction direction="left-to-right" evidence="4">
        <dbReference type="Rhea" id="RHEA:70576"/>
    </physiologicalReaction>
</comment>
<dbReference type="PANTHER" id="PTHR46018:SF4">
    <property type="entry name" value="METALLO-HYDROLASE YHFI-RELATED"/>
    <property type="match status" value="1"/>
</dbReference>
<proteinExistence type="predicted"/>
<dbReference type="RefSeq" id="WP_204817561.1">
    <property type="nucleotide sequence ID" value="NZ_JANHOF010000002.1"/>
</dbReference>
<reference evidence="6 7" key="1">
    <citation type="submission" date="2024-09" db="EMBL/GenBank/DDBJ databases">
        <authorList>
            <person name="Sun Q."/>
            <person name="Mori K."/>
        </authorList>
    </citation>
    <scope>NUCLEOTIDE SEQUENCE [LARGE SCALE GENOMIC DNA]</scope>
    <source>
        <strain evidence="6 7">CCM 4839</strain>
    </source>
</reference>
<evidence type="ECO:0000256" key="4">
    <source>
        <dbReference type="ARBA" id="ARBA00048505"/>
    </source>
</evidence>
<dbReference type="Gene3D" id="3.60.15.10">
    <property type="entry name" value="Ribonuclease Z/Hydroxyacylglutathione hydrolase-like"/>
    <property type="match status" value="1"/>
</dbReference>
<dbReference type="CDD" id="cd07716">
    <property type="entry name" value="RNaseZ_short-form-like_MBL-fold"/>
    <property type="match status" value="1"/>
</dbReference>
<evidence type="ECO:0000313" key="6">
    <source>
        <dbReference type="EMBL" id="MFC0395865.1"/>
    </source>
</evidence>
<dbReference type="InterPro" id="IPR001279">
    <property type="entry name" value="Metallo-B-lactamas"/>
</dbReference>
<comment type="catalytic activity">
    <reaction evidence="2">
        <text>3',5'-cyclic CMP + H2O = CMP + H(+)</text>
        <dbReference type="Rhea" id="RHEA:72675"/>
        <dbReference type="ChEBI" id="CHEBI:15377"/>
        <dbReference type="ChEBI" id="CHEBI:15378"/>
        <dbReference type="ChEBI" id="CHEBI:58003"/>
        <dbReference type="ChEBI" id="CHEBI:60377"/>
    </reaction>
    <physiologicalReaction direction="left-to-right" evidence="2">
        <dbReference type="Rhea" id="RHEA:72676"/>
    </physiologicalReaction>
</comment>
<accession>A0ABV6JIX9</accession>
<comment type="function">
    <text evidence="3">Counteracts the endogenous Pycsar antiviral defense system. Phosphodiesterase that enables metal-dependent hydrolysis of host cyclic nucleotide Pycsar defense signals such as cCMP and cUMP.</text>
</comment>
<keyword evidence="1" id="KW-0862">Zinc</keyword>
<dbReference type="SMART" id="SM00849">
    <property type="entry name" value="Lactamase_B"/>
    <property type="match status" value="1"/>
</dbReference>
<gene>
    <name evidence="6" type="ORF">ACFFJ8_31390</name>
</gene>
<comment type="caution">
    <text evidence="6">The sequence shown here is derived from an EMBL/GenBank/DDBJ whole genome shotgun (WGS) entry which is preliminary data.</text>
</comment>
<protein>
    <submittedName>
        <fullName evidence="6">MBL fold metallo-hydrolase</fullName>
    </submittedName>
</protein>
<organism evidence="6 7">
    <name type="scientific">Paenibacillus mendelii</name>
    <dbReference type="NCBI Taxonomy" id="206163"/>
    <lineage>
        <taxon>Bacteria</taxon>
        <taxon>Bacillati</taxon>
        <taxon>Bacillota</taxon>
        <taxon>Bacilli</taxon>
        <taxon>Bacillales</taxon>
        <taxon>Paenibacillaceae</taxon>
        <taxon>Paenibacillus</taxon>
    </lineage>
</organism>
<evidence type="ECO:0000256" key="3">
    <source>
        <dbReference type="ARBA" id="ARBA00034301"/>
    </source>
</evidence>
<evidence type="ECO:0000259" key="5">
    <source>
        <dbReference type="SMART" id="SM00849"/>
    </source>
</evidence>
<keyword evidence="7" id="KW-1185">Reference proteome</keyword>
<dbReference type="PANTHER" id="PTHR46018">
    <property type="entry name" value="ZINC PHOSPHODIESTERASE ELAC PROTEIN 1"/>
    <property type="match status" value="1"/>
</dbReference>
<dbReference type="SUPFAM" id="SSF56281">
    <property type="entry name" value="Metallo-hydrolase/oxidoreductase"/>
    <property type="match status" value="1"/>
</dbReference>
<feature type="domain" description="Metallo-beta-lactamase" evidence="5">
    <location>
        <begin position="18"/>
        <end position="211"/>
    </location>
</feature>
<dbReference type="EMBL" id="JBHLVF010000047">
    <property type="protein sequence ID" value="MFC0395865.1"/>
    <property type="molecule type" value="Genomic_DNA"/>
</dbReference>
<name>A0ABV6JIX9_9BACL</name>